<dbReference type="Pfam" id="PF03235">
    <property type="entry name" value="GmrSD_N"/>
    <property type="match status" value="1"/>
</dbReference>
<feature type="compositionally biased region" description="Polar residues" evidence="1">
    <location>
        <begin position="646"/>
        <end position="655"/>
    </location>
</feature>
<reference evidence="3 4" key="1">
    <citation type="submission" date="2024-02" db="EMBL/GenBank/DDBJ databases">
        <title>A draft genome for the cacao thread blight pathogen Marasmius crinis-equi.</title>
        <authorList>
            <person name="Cohen S.P."/>
            <person name="Baruah I.K."/>
            <person name="Amoako-Attah I."/>
            <person name="Bukari Y."/>
            <person name="Meinhardt L.W."/>
            <person name="Bailey B.A."/>
        </authorList>
    </citation>
    <scope>NUCLEOTIDE SEQUENCE [LARGE SCALE GENOMIC DNA]</scope>
    <source>
        <strain evidence="3 4">GH-76</strain>
    </source>
</reference>
<keyword evidence="4" id="KW-1185">Reference proteome</keyword>
<organism evidence="3 4">
    <name type="scientific">Marasmius crinis-equi</name>
    <dbReference type="NCBI Taxonomy" id="585013"/>
    <lineage>
        <taxon>Eukaryota</taxon>
        <taxon>Fungi</taxon>
        <taxon>Dikarya</taxon>
        <taxon>Basidiomycota</taxon>
        <taxon>Agaricomycotina</taxon>
        <taxon>Agaricomycetes</taxon>
        <taxon>Agaricomycetidae</taxon>
        <taxon>Agaricales</taxon>
        <taxon>Marasmiineae</taxon>
        <taxon>Marasmiaceae</taxon>
        <taxon>Marasmius</taxon>
    </lineage>
</organism>
<comment type="caution">
    <text evidence="3">The sequence shown here is derived from an EMBL/GenBank/DDBJ whole genome shotgun (WGS) entry which is preliminary data.</text>
</comment>
<feature type="compositionally biased region" description="Pro residues" evidence="1">
    <location>
        <begin position="868"/>
        <end position="883"/>
    </location>
</feature>
<feature type="compositionally biased region" description="Basic and acidic residues" evidence="1">
    <location>
        <begin position="1037"/>
        <end position="1046"/>
    </location>
</feature>
<feature type="compositionally biased region" description="Polar residues" evidence="1">
    <location>
        <begin position="930"/>
        <end position="939"/>
    </location>
</feature>
<feature type="domain" description="GmrSD restriction endonucleases N-terminal" evidence="2">
    <location>
        <begin position="110"/>
        <end position="238"/>
    </location>
</feature>
<feature type="compositionally biased region" description="Low complexity" evidence="1">
    <location>
        <begin position="608"/>
        <end position="623"/>
    </location>
</feature>
<feature type="compositionally biased region" description="Basic and acidic residues" evidence="1">
    <location>
        <begin position="802"/>
        <end position="812"/>
    </location>
</feature>
<feature type="compositionally biased region" description="Low complexity" evidence="1">
    <location>
        <begin position="906"/>
        <end position="918"/>
    </location>
</feature>
<feature type="region of interest" description="Disordered" evidence="1">
    <location>
        <begin position="1083"/>
        <end position="1203"/>
    </location>
</feature>
<feature type="compositionally biased region" description="Pro residues" evidence="1">
    <location>
        <begin position="36"/>
        <end position="53"/>
    </location>
</feature>
<dbReference type="PANTHER" id="PTHR39639">
    <property type="entry name" value="CHROMOSOME 16, WHOLE GENOME SHOTGUN SEQUENCE"/>
    <property type="match status" value="1"/>
</dbReference>
<feature type="compositionally biased region" description="Basic and acidic residues" evidence="1">
    <location>
        <begin position="1167"/>
        <end position="1185"/>
    </location>
</feature>
<feature type="region of interest" description="Disordered" evidence="1">
    <location>
        <begin position="458"/>
        <end position="743"/>
    </location>
</feature>
<feature type="compositionally biased region" description="Polar residues" evidence="1">
    <location>
        <begin position="565"/>
        <end position="587"/>
    </location>
</feature>
<protein>
    <recommendedName>
        <fullName evidence="2">GmrSD restriction endonucleases N-terminal domain-containing protein</fullName>
    </recommendedName>
</protein>
<feature type="region of interest" description="Disordered" evidence="1">
    <location>
        <begin position="1"/>
        <end position="69"/>
    </location>
</feature>
<gene>
    <name evidence="3" type="ORF">V5O48_008370</name>
</gene>
<dbReference type="InterPro" id="IPR004919">
    <property type="entry name" value="GmrSD_N"/>
</dbReference>
<sequence length="1216" mass="134144">MPSNSRVQDQPPVDDIESDLTDIEDSDDEQDELEPSPQPPPPVQQPQPQATPPEPRRSTRTRKSKAAQEVEKWLRDGTIDLEAEYQRGWAFSTNFVGGEKRSFSCSSLDVVWTDQKQSNLVDSVINNYYIPPIIFCVKHDPKTRKAIKRICIDGKQRLTSIRRFMDGDLCHKDPKSGSKVWYDTGKVKGRKEMSKADKSEFESQQIPCVEYDDLTEDQEREIFARVQNGMALTPAERMQAFNGPYAALIRELARVVSRIFAESLSWGKMRGRDFQSVASVVFLIESTISRKPKAPFEPTTSKVEGWLNDNVDAKAVPQEVADQARRVFAVLCMLVTDMEGRRWDSPFRTTPKFGAIELVMVAYMIFVHGNEMTMKQLSAAVAGLRLYARGKFDDLRVNSATYKDLVKVIRNQKQMMAMVESAEPDRDPALNVSAWAYSQNNQARIESGPWEQVKAEIKEEMRASSSAGKASKKGRAALVDRDGDVPMNDVPATKRKSRQSAPADDSKPAKTKRKVAADAGPSTSTSISAPPVVKTEKTTRKRTRTEDTDEANPKPAKRHIRSTDADSTALSKSVSQSVIKSEKQPATSKARAPVPSSQYKANLPECNATSSSSSISASGSSAATPAKRPVKKPSASKTPFMPTPATRRQQAQAPSTQRTAVATTPTTTRDSPEPSLISPAAFTRNNHPTFPSSPSNPPPTISSSAARPTVHELPPTNAVDSCPASLACPPTFDVHPTSRPAGMRQGDRLEALRLAKNGTAAGPSGTNASAVPQTRDPRVLRKQRQEANNELSSERSQVGRAPVERHTADVQSREFAPCTSLGPKSIVQTARSALILPLFFEAVGLIMLAPDTMSSAVQSLPSPRHTPDSPPPPPAAVHLPTPPVSASATYVPSSHPAPDYDHNLTPSPISAPSAPAPSAHHEPTMPHTMNRVSSSSTSLPIPPFNAGLPLRPQSPPPIVVPVMTRSRSPSLAHQMVPVPSTSSGGHSQHERAPPTGPRRDRHNSNRGRRLENSPLRGPGRRQDCSPRGPGCRQDYSPPREPRRDNSPPRGPRGRQARSPPRRTADTYRPDYREEYRRRNWNGYYDSESENYPRRTGDGTTGFDETRDWDRSYYDSRSHSYSETRFGDYPNRNEDAPTLEARNRPYDYVSESRPGNHVVRAASEEEGEVRLGSHRLEDSRAYRPEAESGEVDYARYGARSPSPEWSLGYRAQRLEAE</sequence>
<feature type="compositionally biased region" description="Basic and acidic residues" evidence="1">
    <location>
        <begin position="775"/>
        <end position="787"/>
    </location>
</feature>
<evidence type="ECO:0000313" key="4">
    <source>
        <dbReference type="Proteomes" id="UP001465976"/>
    </source>
</evidence>
<feature type="compositionally biased region" description="Basic and acidic residues" evidence="1">
    <location>
        <begin position="1103"/>
        <end position="1144"/>
    </location>
</feature>
<proteinExistence type="predicted"/>
<name>A0ABR3FEF2_9AGAR</name>
<dbReference type="PANTHER" id="PTHR39639:SF1">
    <property type="entry name" value="DUF262 DOMAIN-CONTAINING PROTEIN"/>
    <property type="match status" value="1"/>
</dbReference>
<dbReference type="Proteomes" id="UP001465976">
    <property type="component" value="Unassembled WGS sequence"/>
</dbReference>
<accession>A0ABR3FEF2</accession>
<feature type="region of interest" description="Disordered" evidence="1">
    <location>
        <begin position="856"/>
        <end position="1070"/>
    </location>
</feature>
<evidence type="ECO:0000259" key="2">
    <source>
        <dbReference type="Pfam" id="PF03235"/>
    </source>
</evidence>
<evidence type="ECO:0000256" key="1">
    <source>
        <dbReference type="SAM" id="MobiDB-lite"/>
    </source>
</evidence>
<dbReference type="EMBL" id="JBAHYK010000486">
    <property type="protein sequence ID" value="KAL0573593.1"/>
    <property type="molecule type" value="Genomic_DNA"/>
</dbReference>
<feature type="compositionally biased region" description="Acidic residues" evidence="1">
    <location>
        <begin position="12"/>
        <end position="34"/>
    </location>
</feature>
<feature type="compositionally biased region" description="Low complexity" evidence="1">
    <location>
        <begin position="656"/>
        <end position="669"/>
    </location>
</feature>
<feature type="region of interest" description="Disordered" evidence="1">
    <location>
        <begin position="758"/>
        <end position="815"/>
    </location>
</feature>
<evidence type="ECO:0000313" key="3">
    <source>
        <dbReference type="EMBL" id="KAL0573593.1"/>
    </source>
</evidence>